<reference evidence="3" key="1">
    <citation type="submission" date="2023-06" db="EMBL/GenBank/DDBJ databases">
        <title>Genomic analysis of the entomopathogenic nematode Steinernema hermaphroditum.</title>
        <authorList>
            <person name="Schwarz E.M."/>
            <person name="Heppert J.K."/>
            <person name="Baniya A."/>
            <person name="Schwartz H.T."/>
            <person name="Tan C.-H."/>
            <person name="Antoshechkin I."/>
            <person name="Sternberg P.W."/>
            <person name="Goodrich-Blair H."/>
            <person name="Dillman A.R."/>
        </authorList>
    </citation>
    <scope>NUCLEOTIDE SEQUENCE</scope>
    <source>
        <strain evidence="3">PS9179</strain>
        <tissue evidence="3">Whole animal</tissue>
    </source>
</reference>
<feature type="region of interest" description="Disordered" evidence="2">
    <location>
        <begin position="256"/>
        <end position="304"/>
    </location>
</feature>
<dbReference type="Proteomes" id="UP001175271">
    <property type="component" value="Unassembled WGS sequence"/>
</dbReference>
<dbReference type="GO" id="GO:0032040">
    <property type="term" value="C:small-subunit processome"/>
    <property type="evidence" value="ECO:0007669"/>
    <property type="project" value="TreeGrafter"/>
</dbReference>
<feature type="compositionally biased region" description="Basic residues" evidence="2">
    <location>
        <begin position="282"/>
        <end position="304"/>
    </location>
</feature>
<evidence type="ECO:0000256" key="1">
    <source>
        <dbReference type="ARBA" id="ARBA00010979"/>
    </source>
</evidence>
<evidence type="ECO:0000313" key="4">
    <source>
        <dbReference type="Proteomes" id="UP001175271"/>
    </source>
</evidence>
<feature type="region of interest" description="Disordered" evidence="2">
    <location>
        <begin position="111"/>
        <end position="151"/>
    </location>
</feature>
<accession>A0AA39IMZ2</accession>
<dbReference type="Pfam" id="PF04000">
    <property type="entry name" value="Sas10_Utp3"/>
    <property type="match status" value="1"/>
</dbReference>
<comment type="caution">
    <text evidence="3">The sequence shown here is derived from an EMBL/GenBank/DDBJ whole genome shotgun (WGS) entry which is preliminary data.</text>
</comment>
<dbReference type="PANTHER" id="PTHR13237:SF9">
    <property type="entry name" value="NEUROGUIDIN"/>
    <property type="match status" value="1"/>
</dbReference>
<feature type="compositionally biased region" description="Acidic residues" evidence="2">
    <location>
        <begin position="124"/>
        <end position="144"/>
    </location>
</feature>
<comment type="similarity">
    <text evidence="1">Belongs to the SAS10 family.</text>
</comment>
<evidence type="ECO:0000256" key="2">
    <source>
        <dbReference type="SAM" id="MobiDB-lite"/>
    </source>
</evidence>
<evidence type="ECO:0008006" key="5">
    <source>
        <dbReference type="Google" id="ProtNLM"/>
    </source>
</evidence>
<dbReference type="GO" id="GO:0000462">
    <property type="term" value="P:maturation of SSU-rRNA from tricistronic rRNA transcript (SSU-rRNA, 5.8S rRNA, LSU-rRNA)"/>
    <property type="evidence" value="ECO:0007669"/>
    <property type="project" value="TreeGrafter"/>
</dbReference>
<gene>
    <name evidence="3" type="ORF">QR680_009502</name>
</gene>
<dbReference type="AlphaFoldDB" id="A0AA39IMZ2"/>
<name>A0AA39IMZ2_9BILA</name>
<organism evidence="3 4">
    <name type="scientific">Steinernema hermaphroditum</name>
    <dbReference type="NCBI Taxonomy" id="289476"/>
    <lineage>
        <taxon>Eukaryota</taxon>
        <taxon>Metazoa</taxon>
        <taxon>Ecdysozoa</taxon>
        <taxon>Nematoda</taxon>
        <taxon>Chromadorea</taxon>
        <taxon>Rhabditida</taxon>
        <taxon>Tylenchina</taxon>
        <taxon>Panagrolaimomorpha</taxon>
        <taxon>Strongyloidoidea</taxon>
        <taxon>Steinernematidae</taxon>
        <taxon>Steinernema</taxon>
    </lineage>
</organism>
<sequence length="304" mass="34640">MVDDASRFGSVVAECLKTSTEALNETRKFAEALSKDKNRDGISLLEVKNRDMIGYLTELSYLMSVMSAGESIQDETSIFRSVKLRTILERMRPVEAKMKSQVDKLLSTGNAAAAKAMKPRPDMMEVEDGEDEQDSDSDDGDEEEAKPKKYVPPKVMAMHFDEGEDAKEQRAIERAKRRALQSSLIQDLREQYSDAPQEVRDEFAPRRSRVDEEKRQFEEDYFIRLQMTKKEKHEEKMRNRQNMLDNLLSFGDYMATERVGNSEGQSGKRKGGPMRGRDSKRFKSSKGGKGGSKGRKKAKGKKRI</sequence>
<dbReference type="PANTHER" id="PTHR13237">
    <property type="entry name" value="SOMETHING ABOUT SILENCING PROTEIN 10-RELATED"/>
    <property type="match status" value="1"/>
</dbReference>
<evidence type="ECO:0000313" key="3">
    <source>
        <dbReference type="EMBL" id="KAK0426013.1"/>
    </source>
</evidence>
<dbReference type="EMBL" id="JAUCMV010000001">
    <property type="protein sequence ID" value="KAK0426013.1"/>
    <property type="molecule type" value="Genomic_DNA"/>
</dbReference>
<proteinExistence type="inferred from homology"/>
<feature type="region of interest" description="Disordered" evidence="2">
    <location>
        <begin position="189"/>
        <end position="213"/>
    </location>
</feature>
<dbReference type="InterPro" id="IPR007146">
    <property type="entry name" value="Sas10/Utp3/C1D"/>
</dbReference>
<protein>
    <recommendedName>
        <fullName evidence="5">Neuroguidin</fullName>
    </recommendedName>
</protein>
<keyword evidence="4" id="KW-1185">Reference proteome</keyword>